<organism evidence="1 2">
    <name type="scientific">Candidatus Roizmanbacteria bacterium CG_4_10_14_0_8_um_filter_39_9</name>
    <dbReference type="NCBI Taxonomy" id="1974829"/>
    <lineage>
        <taxon>Bacteria</taxon>
        <taxon>Candidatus Roizmaniibacteriota</taxon>
    </lineage>
</organism>
<sequence length="192" mass="22375">MRHVNIVTALLKAKKAVQTVFTLNEMRQLLSISPSQLQDALYYVVKKKDIFRIMQGTYTFTKDYSREEFANKFRIPSYISLYTILQKEGIVFQPYTSLFAITNRSETLTVDAQTYIYRKIKDAYLLNSLGIELIEGVYMATPERALCDTIYLDGVQHFDNLRSINWSLMSELNEQVYKNNTIAEFIKSYITP</sequence>
<reference evidence="2" key="1">
    <citation type="submission" date="2017-09" db="EMBL/GenBank/DDBJ databases">
        <title>Depth-based differentiation of microbial function through sediment-hosted aquifers and enrichment of novel symbionts in the deep terrestrial subsurface.</title>
        <authorList>
            <person name="Probst A.J."/>
            <person name="Ladd B."/>
            <person name="Jarett J.K."/>
            <person name="Geller-Mcgrath D.E."/>
            <person name="Sieber C.M.K."/>
            <person name="Emerson J.B."/>
            <person name="Anantharaman K."/>
            <person name="Thomas B.C."/>
            <person name="Malmstrom R."/>
            <person name="Stieglmeier M."/>
            <person name="Klingl A."/>
            <person name="Woyke T."/>
            <person name="Ryan C.M."/>
            <person name="Banfield J.F."/>
        </authorList>
    </citation>
    <scope>NUCLEOTIDE SEQUENCE [LARGE SCALE GENOMIC DNA]</scope>
</reference>
<comment type="caution">
    <text evidence="1">The sequence shown here is derived from an EMBL/GenBank/DDBJ whole genome shotgun (WGS) entry which is preliminary data.</text>
</comment>
<evidence type="ECO:0000313" key="2">
    <source>
        <dbReference type="Proteomes" id="UP000230108"/>
    </source>
</evidence>
<proteinExistence type="predicted"/>
<protein>
    <recommendedName>
        <fullName evidence="3">Transcriptional regulator</fullName>
    </recommendedName>
</protein>
<accession>A0A2M7QDH4</accession>
<evidence type="ECO:0008006" key="3">
    <source>
        <dbReference type="Google" id="ProtNLM"/>
    </source>
</evidence>
<dbReference type="AlphaFoldDB" id="A0A2M7QDH4"/>
<evidence type="ECO:0000313" key="1">
    <source>
        <dbReference type="EMBL" id="PIY68913.1"/>
    </source>
</evidence>
<gene>
    <name evidence="1" type="ORF">COY90_03425</name>
</gene>
<dbReference type="Proteomes" id="UP000230108">
    <property type="component" value="Unassembled WGS sequence"/>
</dbReference>
<name>A0A2M7QDH4_9BACT</name>
<dbReference type="EMBL" id="PFLF01000073">
    <property type="protein sequence ID" value="PIY68913.1"/>
    <property type="molecule type" value="Genomic_DNA"/>
</dbReference>